<gene>
    <name evidence="2" type="ORF">GCM10023185_36110</name>
</gene>
<reference evidence="3" key="1">
    <citation type="journal article" date="2019" name="Int. J. Syst. Evol. Microbiol.">
        <title>The Global Catalogue of Microorganisms (GCM) 10K type strain sequencing project: providing services to taxonomists for standard genome sequencing and annotation.</title>
        <authorList>
            <consortium name="The Broad Institute Genomics Platform"/>
            <consortium name="The Broad Institute Genome Sequencing Center for Infectious Disease"/>
            <person name="Wu L."/>
            <person name="Ma J."/>
        </authorList>
    </citation>
    <scope>NUCLEOTIDE SEQUENCE [LARGE SCALE GENOMIC DNA]</scope>
    <source>
        <strain evidence="3">JCM 17923</strain>
    </source>
</reference>
<protein>
    <submittedName>
        <fullName evidence="2">Uncharacterized protein</fullName>
    </submittedName>
</protein>
<evidence type="ECO:0000313" key="3">
    <source>
        <dbReference type="Proteomes" id="UP001501153"/>
    </source>
</evidence>
<dbReference type="EMBL" id="BAABGZ010000074">
    <property type="protein sequence ID" value="GAA4365642.1"/>
    <property type="molecule type" value="Genomic_DNA"/>
</dbReference>
<evidence type="ECO:0000313" key="2">
    <source>
        <dbReference type="EMBL" id="GAA4365642.1"/>
    </source>
</evidence>
<accession>A0ABP8IQE3</accession>
<comment type="caution">
    <text evidence="2">The sequence shown here is derived from an EMBL/GenBank/DDBJ whole genome shotgun (WGS) entry which is preliminary data.</text>
</comment>
<evidence type="ECO:0000256" key="1">
    <source>
        <dbReference type="SAM" id="MobiDB-lite"/>
    </source>
</evidence>
<proteinExistence type="predicted"/>
<feature type="region of interest" description="Disordered" evidence="1">
    <location>
        <begin position="1"/>
        <end position="21"/>
    </location>
</feature>
<keyword evidence="3" id="KW-1185">Reference proteome</keyword>
<sequence>MSMSEELLQASGFEPCPTPPPGWGNKSGTIYTRLLPQGRAYVRCLPDGPGMVEAFIGNWKRPAAYCRGAVQNVEQLLWLLA</sequence>
<organism evidence="2 3">
    <name type="scientific">Hymenobacter saemangeumensis</name>
    <dbReference type="NCBI Taxonomy" id="1084522"/>
    <lineage>
        <taxon>Bacteria</taxon>
        <taxon>Pseudomonadati</taxon>
        <taxon>Bacteroidota</taxon>
        <taxon>Cytophagia</taxon>
        <taxon>Cytophagales</taxon>
        <taxon>Hymenobacteraceae</taxon>
        <taxon>Hymenobacter</taxon>
    </lineage>
</organism>
<name>A0ABP8IQE3_9BACT</name>
<dbReference type="Proteomes" id="UP001501153">
    <property type="component" value="Unassembled WGS sequence"/>
</dbReference>